<gene>
    <name evidence="8" type="ORF">PCL1606_34140</name>
</gene>
<organism evidence="8 9">
    <name type="scientific">Pseudomonas chlororaphis</name>
    <dbReference type="NCBI Taxonomy" id="587753"/>
    <lineage>
        <taxon>Bacteria</taxon>
        <taxon>Pseudomonadati</taxon>
        <taxon>Pseudomonadota</taxon>
        <taxon>Gammaproteobacteria</taxon>
        <taxon>Pseudomonadales</taxon>
        <taxon>Pseudomonadaceae</taxon>
        <taxon>Pseudomonas</taxon>
    </lineage>
</organism>
<proteinExistence type="inferred from homology"/>
<dbReference type="KEGG" id="pcz:PCL1606_34140"/>
<evidence type="ECO:0000313" key="8">
    <source>
        <dbReference type="EMBL" id="AKA24865.1"/>
    </source>
</evidence>
<evidence type="ECO:0000256" key="5">
    <source>
        <dbReference type="ARBA" id="ARBA00022989"/>
    </source>
</evidence>
<evidence type="ECO:0000256" key="4">
    <source>
        <dbReference type="ARBA" id="ARBA00022692"/>
    </source>
</evidence>
<dbReference type="Proteomes" id="UP000032748">
    <property type="component" value="Chromosome"/>
</dbReference>
<accession>A0A0D5Y1D7</accession>
<dbReference type="InterPro" id="IPR051907">
    <property type="entry name" value="DoxX-like_oxidoreductase"/>
</dbReference>
<comment type="similarity">
    <text evidence="2">Belongs to the DoxX family.</text>
</comment>
<evidence type="ECO:0000256" key="2">
    <source>
        <dbReference type="ARBA" id="ARBA00006679"/>
    </source>
</evidence>
<keyword evidence="3" id="KW-1003">Cell membrane</keyword>
<dbReference type="EMBL" id="CP011110">
    <property type="protein sequence ID" value="AKA24865.1"/>
    <property type="molecule type" value="Genomic_DNA"/>
</dbReference>
<evidence type="ECO:0000313" key="9">
    <source>
        <dbReference type="Proteomes" id="UP000032748"/>
    </source>
</evidence>
<dbReference type="PANTHER" id="PTHR33452">
    <property type="entry name" value="OXIDOREDUCTASE CATD-RELATED"/>
    <property type="match status" value="1"/>
</dbReference>
<feature type="transmembrane region" description="Helical" evidence="7">
    <location>
        <begin position="93"/>
        <end position="112"/>
    </location>
</feature>
<evidence type="ECO:0000256" key="6">
    <source>
        <dbReference type="ARBA" id="ARBA00023136"/>
    </source>
</evidence>
<evidence type="ECO:0000256" key="3">
    <source>
        <dbReference type="ARBA" id="ARBA00022475"/>
    </source>
</evidence>
<name>A0A0D5Y1D7_9PSED</name>
<keyword evidence="5 7" id="KW-1133">Transmembrane helix</keyword>
<protein>
    <submittedName>
        <fullName evidence="8">DoxX family protein</fullName>
    </submittedName>
</protein>
<dbReference type="AlphaFoldDB" id="A0A0D5Y1D7"/>
<dbReference type="PANTHER" id="PTHR33452:SF7">
    <property type="entry name" value="DOXX FAMILY PROTEIN"/>
    <property type="match status" value="1"/>
</dbReference>
<comment type="subcellular location">
    <subcellularLocation>
        <location evidence="1">Cell membrane</location>
        <topology evidence="1">Multi-pass membrane protein</topology>
    </subcellularLocation>
</comment>
<dbReference type="InterPro" id="IPR032808">
    <property type="entry name" value="DoxX"/>
</dbReference>
<dbReference type="OrthoDB" id="5689076at2"/>
<keyword evidence="6 7" id="KW-0472">Membrane</keyword>
<keyword evidence="4 7" id="KW-0812">Transmembrane</keyword>
<dbReference type="GO" id="GO:0005886">
    <property type="term" value="C:plasma membrane"/>
    <property type="evidence" value="ECO:0007669"/>
    <property type="project" value="UniProtKB-SubCell"/>
</dbReference>
<evidence type="ECO:0000256" key="7">
    <source>
        <dbReference type="SAM" id="Phobius"/>
    </source>
</evidence>
<sequence length="168" mass="18695">MTLTPSSALNGLQRQLDRLAPWGALLSLRLFLAWEFFESGLEKWRGENWFQEIQAAFPFPFDHLPANLNWQLSMWAELLCALALLLGLGTRCAALVLIVVTLVATAAVHWPADWSSLGELAQGYAISNKGHGNFKLPVIYLAALLPLLFQGAGKLSLDALVERLRQRR</sequence>
<reference evidence="8 9" key="1">
    <citation type="journal article" date="2015" name="Mol. Plant Microbe Interact.">
        <title>Comparative Genomic Analysis of Pseudomonas chlororaphis PCL1606 Reveals New Insight into Antifungal Compounds Involved in Biocontrol.</title>
        <authorList>
            <person name="Calderon C.E."/>
            <person name="Ramos C."/>
            <person name="de Vicente A."/>
            <person name="Cazorla F.M."/>
        </authorList>
    </citation>
    <scope>NUCLEOTIDE SEQUENCE [LARGE SCALE GENOMIC DNA]</scope>
    <source>
        <strain evidence="8 9">PCL1606</strain>
    </source>
</reference>
<feature type="transmembrane region" description="Helical" evidence="7">
    <location>
        <begin position="138"/>
        <end position="161"/>
    </location>
</feature>
<dbReference type="Pfam" id="PF07681">
    <property type="entry name" value="DoxX"/>
    <property type="match status" value="1"/>
</dbReference>
<dbReference type="RefSeq" id="WP_045883579.1">
    <property type="nucleotide sequence ID" value="NZ_CP011110.1"/>
</dbReference>
<dbReference type="PATRIC" id="fig|587753.10.peg.3403"/>
<evidence type="ECO:0000256" key="1">
    <source>
        <dbReference type="ARBA" id="ARBA00004651"/>
    </source>
</evidence>
<feature type="transmembrane region" description="Helical" evidence="7">
    <location>
        <begin position="68"/>
        <end position="86"/>
    </location>
</feature>